<gene>
    <name evidence="5" type="ORF">OFUS_LOCUS16215</name>
</gene>
<name>A0A8J1XXG8_OWEFU</name>
<dbReference type="PANTHER" id="PTHR24049">
    <property type="entry name" value="CRUMBS FAMILY MEMBER"/>
    <property type="match status" value="1"/>
</dbReference>
<dbReference type="GO" id="GO:0005509">
    <property type="term" value="F:calcium ion binding"/>
    <property type="evidence" value="ECO:0007669"/>
    <property type="project" value="InterPro"/>
</dbReference>
<dbReference type="SMART" id="SM00181">
    <property type="entry name" value="EGF"/>
    <property type="match status" value="2"/>
</dbReference>
<dbReference type="PROSITE" id="PS00010">
    <property type="entry name" value="ASX_HYDROXYL"/>
    <property type="match status" value="1"/>
</dbReference>
<evidence type="ECO:0000256" key="1">
    <source>
        <dbReference type="ARBA" id="ARBA00022536"/>
    </source>
</evidence>
<evidence type="ECO:0000256" key="4">
    <source>
        <dbReference type="PROSITE-ProRule" id="PRU00076"/>
    </source>
</evidence>
<dbReference type="PROSITE" id="PS01187">
    <property type="entry name" value="EGF_CA"/>
    <property type="match status" value="1"/>
</dbReference>
<dbReference type="InterPro" id="IPR000742">
    <property type="entry name" value="EGF"/>
</dbReference>
<dbReference type="SUPFAM" id="SSF57196">
    <property type="entry name" value="EGF/Laminin"/>
    <property type="match status" value="1"/>
</dbReference>
<comment type="caution">
    <text evidence="4">Lacks conserved residue(s) required for the propagation of feature annotation.</text>
</comment>
<dbReference type="InterPro" id="IPR000152">
    <property type="entry name" value="EGF-type_Asp/Asn_hydroxyl_site"/>
</dbReference>
<evidence type="ECO:0000256" key="3">
    <source>
        <dbReference type="ARBA" id="ARBA00023157"/>
    </source>
</evidence>
<sequence length="667" mass="75694">SFFVNTVNGDLDGFLSLDITAPGIEFTENSLSLIFWDTDNQMWSNVNTNCNGARALPGGPGIIKFRICSDSSTTLKKQKRKTTHYGGETQFALSEVNEQFVNTPPQITSPSQMNITEHVGQIYEFKITAKDGEGDLLVFLVDNTRPGPTLGTAEIERDGTFIYKGFLHYYGSDPVHFIVQEVRTDSQVPLNTKGTITVHIKQENDYPFTSVIHEGIYKAPVVYKDPKPHHAVDFNVEQYVSSENYRPLKLLVVAYDYDMQDKLRFSGENATNGTTKLSSPITNFTFNAQNCGMTDQNHKDRIRKWTKLFNEFDGNIPYPCLFRNLSLPIDYIGWLFHLVTYTPIKDFFGVDGIRIIAIDEQGALSDPLDINIYVLENKCRNNGVCNGEAVNDTDCSSTNRSRGFEGYKCDCQPGYEGFYCEQDIDECLSSPCRPGFTCVDMVNSFTCYCDPRSPCAGYPWWAWMIVGLGSTIVIVILAVVIWRCKKAKAKKTQPYPHSTGNINKAFGMPVHPDAIPMRAMSPYNIDSNIYGARENISMRENDGMWPSSGGALRTQIGHMQTRRNQTQAMSGIWPDRMNMAQPTHQQQLLSGLKFDRWPDESNHRQPPMRGFEYDRRQIQMNDMAYGNRVPGRMGINQHGRRRSEGEPEMRPGIMIESNYWTDDNIYY</sequence>
<evidence type="ECO:0000313" key="5">
    <source>
        <dbReference type="EMBL" id="CAH1791085.1"/>
    </source>
</evidence>
<dbReference type="Proteomes" id="UP000749559">
    <property type="component" value="Unassembled WGS sequence"/>
</dbReference>
<keyword evidence="2" id="KW-0677">Repeat</keyword>
<evidence type="ECO:0000256" key="2">
    <source>
        <dbReference type="ARBA" id="ARBA00022737"/>
    </source>
</evidence>
<dbReference type="InterPro" id="IPR001881">
    <property type="entry name" value="EGF-like_Ca-bd_dom"/>
</dbReference>
<keyword evidence="6" id="KW-1185">Reference proteome</keyword>
<comment type="caution">
    <text evidence="5">The sequence shown here is derived from an EMBL/GenBank/DDBJ whole genome shotgun (WGS) entry which is preliminary data.</text>
</comment>
<dbReference type="OrthoDB" id="6078676at2759"/>
<proteinExistence type="predicted"/>
<dbReference type="AlphaFoldDB" id="A0A8J1XXG8"/>
<accession>A0A8J1XXG8</accession>
<dbReference type="CDD" id="cd00054">
    <property type="entry name" value="EGF_CA"/>
    <property type="match status" value="2"/>
</dbReference>
<dbReference type="PROSITE" id="PS50026">
    <property type="entry name" value="EGF_3"/>
    <property type="match status" value="2"/>
</dbReference>
<organism evidence="5 6">
    <name type="scientific">Owenia fusiformis</name>
    <name type="common">Polychaete worm</name>
    <dbReference type="NCBI Taxonomy" id="6347"/>
    <lineage>
        <taxon>Eukaryota</taxon>
        <taxon>Metazoa</taxon>
        <taxon>Spiralia</taxon>
        <taxon>Lophotrochozoa</taxon>
        <taxon>Annelida</taxon>
        <taxon>Polychaeta</taxon>
        <taxon>Sedentaria</taxon>
        <taxon>Canalipalpata</taxon>
        <taxon>Sabellida</taxon>
        <taxon>Oweniida</taxon>
        <taxon>Oweniidae</taxon>
        <taxon>Owenia</taxon>
    </lineage>
</organism>
<reference evidence="5" key="1">
    <citation type="submission" date="2022-03" db="EMBL/GenBank/DDBJ databases">
        <authorList>
            <person name="Martin C."/>
        </authorList>
    </citation>
    <scope>NUCLEOTIDE SEQUENCE</scope>
</reference>
<dbReference type="SMART" id="SM00179">
    <property type="entry name" value="EGF_CA"/>
    <property type="match status" value="1"/>
</dbReference>
<protein>
    <submittedName>
        <fullName evidence="5">Uncharacterized protein</fullName>
    </submittedName>
</protein>
<dbReference type="Gene3D" id="2.10.25.10">
    <property type="entry name" value="Laminin"/>
    <property type="match status" value="2"/>
</dbReference>
<evidence type="ECO:0000313" key="6">
    <source>
        <dbReference type="Proteomes" id="UP000749559"/>
    </source>
</evidence>
<dbReference type="PROSITE" id="PS00022">
    <property type="entry name" value="EGF_1"/>
    <property type="match status" value="1"/>
</dbReference>
<dbReference type="InterPro" id="IPR051022">
    <property type="entry name" value="Notch_Cell-Fate_Det"/>
</dbReference>
<feature type="disulfide bond" evidence="4">
    <location>
        <begin position="411"/>
        <end position="420"/>
    </location>
</feature>
<dbReference type="InterPro" id="IPR018097">
    <property type="entry name" value="EGF_Ca-bd_CS"/>
</dbReference>
<keyword evidence="1 4" id="KW-0245">EGF-like domain</keyword>
<feature type="disulfide bond" evidence="4">
    <location>
        <begin position="385"/>
        <end position="395"/>
    </location>
</feature>
<dbReference type="EMBL" id="CAIIXF020000008">
    <property type="protein sequence ID" value="CAH1791085.1"/>
    <property type="molecule type" value="Genomic_DNA"/>
</dbReference>
<dbReference type="PROSITE" id="PS01186">
    <property type="entry name" value="EGF_2"/>
    <property type="match status" value="1"/>
</dbReference>
<feature type="non-terminal residue" evidence="5">
    <location>
        <position position="1"/>
    </location>
</feature>
<keyword evidence="3 4" id="KW-1015">Disulfide bond</keyword>